<evidence type="ECO:0000313" key="2">
    <source>
        <dbReference type="EMBL" id="MFD2615473.1"/>
    </source>
</evidence>
<sequence length="470" mass="50593">MPRRPFEKFALPVALSVSLLTAAPAVSSFAAGPAKGTTTVTVGSAAASHETAAASKQALVQEYQTFLKEKHQVSFKGNLTRGDLIRAVAAVLNLKASDKTIAFRDLAPDSPSFAAAAALKQAGIISGDKADLEGKLSSIQAVQLVFKASGLREVAYTYPADKVKRTLAPLHLHAAQLGTGGAQVLAAAVDTGIVPQGFIGYVKPNGKADPAFTSVLLGELLKSKGLYKRYVGYVSDAGIYEEVRNAYSTAGIVKAPELQAIGDGALKQDIVTGYTVRDARYAPNFVDALSLTYGHSDIDHAVQLIGLLRTEGLDAKVQIEPRTSAFIYLKEWGEPEPSENYEVVQIENGNYIEYAKEYNLSFEFANAADKAKFEPIILSYAKKNEENQPGLIAGSWWQPLYTSETPLNGYIPITNNKVSGGRYYIVSFSLNDKAAAVRDGFKALDPKAAVSSHEFYVDAPFYRYLNGESK</sequence>
<feature type="signal peptide" evidence="1">
    <location>
        <begin position="1"/>
        <end position="30"/>
    </location>
</feature>
<name>A0ABW5PJM7_9BACL</name>
<accession>A0ABW5PJM7</accession>
<reference evidence="3" key="1">
    <citation type="journal article" date="2019" name="Int. J. Syst. Evol. Microbiol.">
        <title>The Global Catalogue of Microorganisms (GCM) 10K type strain sequencing project: providing services to taxonomists for standard genome sequencing and annotation.</title>
        <authorList>
            <consortium name="The Broad Institute Genomics Platform"/>
            <consortium name="The Broad Institute Genome Sequencing Center for Infectious Disease"/>
            <person name="Wu L."/>
            <person name="Ma J."/>
        </authorList>
    </citation>
    <scope>NUCLEOTIDE SEQUENCE [LARGE SCALE GENOMIC DNA]</scope>
    <source>
        <strain evidence="3">KCTC 3950</strain>
    </source>
</reference>
<dbReference type="Proteomes" id="UP001597541">
    <property type="component" value="Unassembled WGS sequence"/>
</dbReference>
<dbReference type="RefSeq" id="WP_377607382.1">
    <property type="nucleotide sequence ID" value="NZ_JBHUME010000019.1"/>
</dbReference>
<evidence type="ECO:0008006" key="4">
    <source>
        <dbReference type="Google" id="ProtNLM"/>
    </source>
</evidence>
<evidence type="ECO:0000256" key="1">
    <source>
        <dbReference type="SAM" id="SignalP"/>
    </source>
</evidence>
<feature type="chain" id="PRO_5046323114" description="SLH domain-containing protein" evidence="1">
    <location>
        <begin position="31"/>
        <end position="470"/>
    </location>
</feature>
<comment type="caution">
    <text evidence="2">The sequence shown here is derived from an EMBL/GenBank/DDBJ whole genome shotgun (WGS) entry which is preliminary data.</text>
</comment>
<evidence type="ECO:0000313" key="3">
    <source>
        <dbReference type="Proteomes" id="UP001597541"/>
    </source>
</evidence>
<organism evidence="2 3">
    <name type="scientific">Paenibacillus gansuensis</name>
    <dbReference type="NCBI Taxonomy" id="306542"/>
    <lineage>
        <taxon>Bacteria</taxon>
        <taxon>Bacillati</taxon>
        <taxon>Bacillota</taxon>
        <taxon>Bacilli</taxon>
        <taxon>Bacillales</taxon>
        <taxon>Paenibacillaceae</taxon>
        <taxon>Paenibacillus</taxon>
    </lineage>
</organism>
<proteinExistence type="predicted"/>
<keyword evidence="1" id="KW-0732">Signal</keyword>
<gene>
    <name evidence="2" type="ORF">ACFSUF_24000</name>
</gene>
<dbReference type="EMBL" id="JBHUME010000019">
    <property type="protein sequence ID" value="MFD2615473.1"/>
    <property type="molecule type" value="Genomic_DNA"/>
</dbReference>
<protein>
    <recommendedName>
        <fullName evidence="4">SLH domain-containing protein</fullName>
    </recommendedName>
</protein>
<keyword evidence="3" id="KW-1185">Reference proteome</keyword>